<protein>
    <submittedName>
        <fullName evidence="2">Uncharacterized protein</fullName>
    </submittedName>
</protein>
<organism evidence="2 3">
    <name type="scientific">Pythium insidiosum</name>
    <name type="common">Pythiosis disease agent</name>
    <dbReference type="NCBI Taxonomy" id="114742"/>
    <lineage>
        <taxon>Eukaryota</taxon>
        <taxon>Sar</taxon>
        <taxon>Stramenopiles</taxon>
        <taxon>Oomycota</taxon>
        <taxon>Peronosporomycetes</taxon>
        <taxon>Pythiales</taxon>
        <taxon>Pythiaceae</taxon>
        <taxon>Pythium</taxon>
    </lineage>
</organism>
<dbReference type="AlphaFoldDB" id="A0AAD5Q6H1"/>
<dbReference type="Proteomes" id="UP001209570">
    <property type="component" value="Unassembled WGS sequence"/>
</dbReference>
<gene>
    <name evidence="2" type="ORF">P43SY_003448</name>
</gene>
<comment type="caution">
    <text evidence="2">The sequence shown here is derived from an EMBL/GenBank/DDBJ whole genome shotgun (WGS) entry which is preliminary data.</text>
</comment>
<feature type="region of interest" description="Disordered" evidence="1">
    <location>
        <begin position="1"/>
        <end position="40"/>
    </location>
</feature>
<reference evidence="2" key="1">
    <citation type="submission" date="2021-12" db="EMBL/GenBank/DDBJ databases">
        <title>Prjna785345.</title>
        <authorList>
            <person name="Rujirawat T."/>
            <person name="Krajaejun T."/>
        </authorList>
    </citation>
    <scope>NUCLEOTIDE SEQUENCE</scope>
    <source>
        <strain evidence="2">Pi057C3</strain>
    </source>
</reference>
<evidence type="ECO:0000313" key="3">
    <source>
        <dbReference type="Proteomes" id="UP001209570"/>
    </source>
</evidence>
<evidence type="ECO:0000313" key="2">
    <source>
        <dbReference type="EMBL" id="KAJ0396446.1"/>
    </source>
</evidence>
<proteinExistence type="predicted"/>
<keyword evidence="3" id="KW-1185">Reference proteome</keyword>
<sequence>MGAGYSRSLFDDPKPVTRELPNSRTKHHGPVHVNATPSPYKPHMTLYTNLMDRRREPVGVFAKNRYEWVLVEHGCNRMAYQLVPLCA</sequence>
<accession>A0AAD5Q6H1</accession>
<evidence type="ECO:0000256" key="1">
    <source>
        <dbReference type="SAM" id="MobiDB-lite"/>
    </source>
</evidence>
<dbReference type="EMBL" id="JAKCXM010000294">
    <property type="protein sequence ID" value="KAJ0396446.1"/>
    <property type="molecule type" value="Genomic_DNA"/>
</dbReference>
<name>A0AAD5Q6H1_PYTIN</name>